<dbReference type="SUPFAM" id="SSF46785">
    <property type="entry name" value="Winged helix' DNA-binding domain"/>
    <property type="match status" value="1"/>
</dbReference>
<dbReference type="EMBL" id="JANCYW010000012">
    <property type="protein sequence ID" value="KAK4537479.1"/>
    <property type="molecule type" value="Genomic_DNA"/>
</dbReference>
<comment type="subcellular location">
    <subcellularLocation>
        <location evidence="1">Nucleus</location>
    </subcellularLocation>
</comment>
<dbReference type="InterPro" id="IPR036390">
    <property type="entry name" value="WH_DNA-bd_sf"/>
</dbReference>
<reference evidence="5 6" key="1">
    <citation type="submission" date="2022-07" db="EMBL/GenBank/DDBJ databases">
        <title>Genome-wide signatures of adaptation to extreme environments.</title>
        <authorList>
            <person name="Cho C.H."/>
            <person name="Yoon H.S."/>
        </authorList>
    </citation>
    <scope>NUCLEOTIDE SEQUENCE [LARGE SCALE GENOMIC DNA]</scope>
    <source>
        <strain evidence="5 6">DBV 063 E5</strain>
    </source>
</reference>
<evidence type="ECO:0000256" key="1">
    <source>
        <dbReference type="RuleBase" id="RU003796"/>
    </source>
</evidence>
<keyword evidence="6" id="KW-1185">Reference proteome</keyword>
<keyword evidence="1" id="KW-0804">Transcription</keyword>
<organism evidence="5 6">
    <name type="scientific">Cyanidium caldarium</name>
    <name type="common">Red alga</name>
    <dbReference type="NCBI Taxonomy" id="2771"/>
    <lineage>
        <taxon>Eukaryota</taxon>
        <taxon>Rhodophyta</taxon>
        <taxon>Bangiophyceae</taxon>
        <taxon>Cyanidiales</taxon>
        <taxon>Cyanidiaceae</taxon>
        <taxon>Cyanidium</taxon>
    </lineage>
</organism>
<dbReference type="SMART" id="SM01372">
    <property type="entry name" value="E2F_TDP"/>
    <property type="match status" value="1"/>
</dbReference>
<keyword evidence="2" id="KW-0175">Coiled coil</keyword>
<name>A0AAV9IYZ7_CYACA</name>
<evidence type="ECO:0000259" key="4">
    <source>
        <dbReference type="SMART" id="SM01372"/>
    </source>
</evidence>
<evidence type="ECO:0000313" key="5">
    <source>
        <dbReference type="EMBL" id="KAK4537479.1"/>
    </source>
</evidence>
<evidence type="ECO:0000313" key="6">
    <source>
        <dbReference type="Proteomes" id="UP001301350"/>
    </source>
</evidence>
<keyword evidence="1" id="KW-0539">Nucleus</keyword>
<feature type="domain" description="E2F/DP family winged-helix DNA-binding" evidence="4">
    <location>
        <begin position="263"/>
        <end position="347"/>
    </location>
</feature>
<dbReference type="GO" id="GO:0006355">
    <property type="term" value="P:regulation of DNA-templated transcription"/>
    <property type="evidence" value="ECO:0007669"/>
    <property type="project" value="InterPro"/>
</dbReference>
<feature type="region of interest" description="Disordered" evidence="3">
    <location>
        <begin position="145"/>
        <end position="205"/>
    </location>
</feature>
<keyword evidence="1" id="KW-0238">DNA-binding</keyword>
<accession>A0AAV9IYZ7</accession>
<evidence type="ECO:0000256" key="3">
    <source>
        <dbReference type="SAM" id="MobiDB-lite"/>
    </source>
</evidence>
<dbReference type="Gene3D" id="1.10.10.10">
    <property type="entry name" value="Winged helix-like DNA-binding domain superfamily/Winged helix DNA-binding domain"/>
    <property type="match status" value="1"/>
</dbReference>
<sequence>MSGSESQPGSVGAAAVGASPSNVRIAEADLAAPLLPIEPAVDDASFLYRRRAPLYQASRSLPVARYYAPSPGGALPPPYGSPLALSAEALDDGVQGSPLETAYLSPSAFRYVALPEHLSWSEAEERHPSEGDAVSEAQWMEGWRNTSARKPSPIRREAVAPASPSLPNTPALRAVRSHRVKAPRPTRTVPPPQPTTERASASNPYVQQASVDIADLMTDAEFLLKHFHPSRAGTVAGACRDRIRKRRTRAAPLAASAMEGAGRYHRSIGYLTARFLARLATAEACSSSCTPPGDAPPDSCAAIAAELRVPPRRIYDVIGVLEAIGVVERGHAAHGSKTSTMRVRLRSLTPTQLLSAESGARAERAALESALQEVRRAHRRLDAEIDAASDTLRELLQQAMVRPGCTEAATPPVAQHLVKRLRRTDSPSTPPQRRRWLALRLQLPPSTSRETASPLLVAQWVRSRHLLPTSTRENEWQLQVSCPAQLLEVPLTSAYRALAPLRGAVANTPAVER</sequence>
<protein>
    <recommendedName>
        <fullName evidence="4">E2F/DP family winged-helix DNA-binding domain-containing protein</fullName>
    </recommendedName>
</protein>
<dbReference type="InterPro" id="IPR003316">
    <property type="entry name" value="E2F_WHTH_DNA-bd_dom"/>
</dbReference>
<feature type="compositionally biased region" description="Basic residues" evidence="3">
    <location>
        <begin position="175"/>
        <end position="184"/>
    </location>
</feature>
<keyword evidence="1" id="KW-0805">Transcription regulation</keyword>
<comment type="similarity">
    <text evidence="1">Belongs to the E2F/DP family.</text>
</comment>
<dbReference type="Pfam" id="PF02319">
    <property type="entry name" value="WHD_E2F_TDP"/>
    <property type="match status" value="1"/>
</dbReference>
<dbReference type="AlphaFoldDB" id="A0AAV9IYZ7"/>
<gene>
    <name evidence="5" type="ORF">CDCA_CDCA12G3504</name>
</gene>
<comment type="caution">
    <text evidence="5">The sequence shown here is derived from an EMBL/GenBank/DDBJ whole genome shotgun (WGS) entry which is preliminary data.</text>
</comment>
<dbReference type="GO" id="GO:0003677">
    <property type="term" value="F:DNA binding"/>
    <property type="evidence" value="ECO:0007669"/>
    <property type="project" value="UniProtKB-KW"/>
</dbReference>
<dbReference type="InterPro" id="IPR036388">
    <property type="entry name" value="WH-like_DNA-bd_sf"/>
</dbReference>
<dbReference type="GO" id="GO:0005667">
    <property type="term" value="C:transcription regulator complex"/>
    <property type="evidence" value="ECO:0007669"/>
    <property type="project" value="InterPro"/>
</dbReference>
<dbReference type="GO" id="GO:0005634">
    <property type="term" value="C:nucleus"/>
    <property type="evidence" value="ECO:0007669"/>
    <property type="project" value="UniProtKB-SubCell"/>
</dbReference>
<dbReference type="Proteomes" id="UP001301350">
    <property type="component" value="Unassembled WGS sequence"/>
</dbReference>
<proteinExistence type="inferred from homology"/>
<evidence type="ECO:0000256" key="2">
    <source>
        <dbReference type="SAM" id="Coils"/>
    </source>
</evidence>
<feature type="coiled-coil region" evidence="2">
    <location>
        <begin position="364"/>
        <end position="398"/>
    </location>
</feature>